<proteinExistence type="predicted"/>
<keyword evidence="2" id="KW-0472">Membrane</keyword>
<gene>
    <name evidence="3" type="ORF">JOC77_002651</name>
</gene>
<dbReference type="EMBL" id="JAFBFI010000011">
    <property type="protein sequence ID" value="MBM7693211.1"/>
    <property type="molecule type" value="Genomic_DNA"/>
</dbReference>
<evidence type="ECO:0000313" key="4">
    <source>
        <dbReference type="Proteomes" id="UP000823486"/>
    </source>
</evidence>
<feature type="region of interest" description="Disordered" evidence="1">
    <location>
        <begin position="31"/>
        <end position="52"/>
    </location>
</feature>
<dbReference type="RefSeq" id="WP_204543921.1">
    <property type="nucleotide sequence ID" value="NZ_JAFBFI010000011.1"/>
</dbReference>
<dbReference type="Proteomes" id="UP000823486">
    <property type="component" value="Unassembled WGS sequence"/>
</dbReference>
<evidence type="ECO:0000256" key="1">
    <source>
        <dbReference type="SAM" id="MobiDB-lite"/>
    </source>
</evidence>
<sequence length="52" mass="5966">MVSLLVTAVVLLGVFIILETGVSRWLNKEEKPLESRAAEPERRYRSEVQSKH</sequence>
<keyword evidence="2" id="KW-0812">Transmembrane</keyword>
<name>A0ABS2QJ72_9BACI</name>
<organism evidence="3 4">
    <name type="scientific">Peribacillus deserti</name>
    <dbReference type="NCBI Taxonomy" id="673318"/>
    <lineage>
        <taxon>Bacteria</taxon>
        <taxon>Bacillati</taxon>
        <taxon>Bacillota</taxon>
        <taxon>Bacilli</taxon>
        <taxon>Bacillales</taxon>
        <taxon>Bacillaceae</taxon>
        <taxon>Peribacillus</taxon>
    </lineage>
</organism>
<keyword evidence="2" id="KW-1133">Transmembrane helix</keyword>
<keyword evidence="4" id="KW-1185">Reference proteome</keyword>
<comment type="caution">
    <text evidence="3">The sequence shown here is derived from an EMBL/GenBank/DDBJ whole genome shotgun (WGS) entry which is preliminary data.</text>
</comment>
<protein>
    <submittedName>
        <fullName evidence="3">Protein-S-isoprenylcysteine O-methyltransferase Ste14</fullName>
    </submittedName>
</protein>
<accession>A0ABS2QJ72</accession>
<evidence type="ECO:0000256" key="2">
    <source>
        <dbReference type="SAM" id="Phobius"/>
    </source>
</evidence>
<reference evidence="3 4" key="1">
    <citation type="submission" date="2021-01" db="EMBL/GenBank/DDBJ databases">
        <title>Genomic Encyclopedia of Type Strains, Phase IV (KMG-IV): sequencing the most valuable type-strain genomes for metagenomic binning, comparative biology and taxonomic classification.</title>
        <authorList>
            <person name="Goeker M."/>
        </authorList>
    </citation>
    <scope>NUCLEOTIDE SEQUENCE [LARGE SCALE GENOMIC DNA]</scope>
    <source>
        <strain evidence="3 4">DSM 105482</strain>
    </source>
</reference>
<evidence type="ECO:0000313" key="3">
    <source>
        <dbReference type="EMBL" id="MBM7693211.1"/>
    </source>
</evidence>
<feature type="transmembrane region" description="Helical" evidence="2">
    <location>
        <begin position="6"/>
        <end position="26"/>
    </location>
</feature>